<evidence type="ECO:0000313" key="2">
    <source>
        <dbReference type="EMBL" id="MBP2397480.1"/>
    </source>
</evidence>
<dbReference type="Gene3D" id="2.160.20.120">
    <property type="match status" value="1"/>
</dbReference>
<dbReference type="RefSeq" id="WP_188947141.1">
    <property type="nucleotide sequence ID" value="NZ_BMPH01000002.1"/>
</dbReference>
<protein>
    <recommendedName>
        <fullName evidence="4">Adhesin domain-containing protein</fullName>
    </recommendedName>
</protein>
<comment type="caution">
    <text evidence="2">The sequence shown here is derived from an EMBL/GenBank/DDBJ whole genome shotgun (WGS) entry which is preliminary data.</text>
</comment>
<evidence type="ECO:0008006" key="4">
    <source>
        <dbReference type="Google" id="ProtNLM"/>
    </source>
</evidence>
<gene>
    <name evidence="2" type="ORF">JOF39_000561</name>
</gene>
<dbReference type="Proteomes" id="UP001195422">
    <property type="component" value="Unassembled WGS sequence"/>
</dbReference>
<evidence type="ECO:0000256" key="1">
    <source>
        <dbReference type="SAM" id="Phobius"/>
    </source>
</evidence>
<reference evidence="2 3" key="1">
    <citation type="submission" date="2021-03" db="EMBL/GenBank/DDBJ databases">
        <title>Sequencing the genomes of 1000 actinobacteria strains.</title>
        <authorList>
            <person name="Klenk H.-P."/>
        </authorList>
    </citation>
    <scope>NUCLEOTIDE SEQUENCE [LARGE SCALE GENOMIC DNA]</scope>
    <source>
        <strain evidence="2 3">DSM 20168</strain>
    </source>
</reference>
<accession>A0ABS4XLU8</accession>
<keyword evidence="3" id="KW-1185">Reference proteome</keyword>
<evidence type="ECO:0000313" key="3">
    <source>
        <dbReference type="Proteomes" id="UP001195422"/>
    </source>
</evidence>
<keyword evidence="1" id="KW-0812">Transmembrane</keyword>
<dbReference type="EMBL" id="JAGIOJ010000001">
    <property type="protein sequence ID" value="MBP2397480.1"/>
    <property type="molecule type" value="Genomic_DNA"/>
</dbReference>
<keyword evidence="1" id="KW-1133">Transmembrane helix</keyword>
<name>A0ABS4XLU8_GLUPR</name>
<keyword evidence="1" id="KW-0472">Membrane</keyword>
<feature type="transmembrane region" description="Helical" evidence="1">
    <location>
        <begin position="23"/>
        <end position="43"/>
    </location>
</feature>
<organism evidence="2 3">
    <name type="scientific">Glutamicibacter protophormiae</name>
    <name type="common">Brevibacterium protophormiae</name>
    <dbReference type="NCBI Taxonomy" id="37930"/>
    <lineage>
        <taxon>Bacteria</taxon>
        <taxon>Bacillati</taxon>
        <taxon>Actinomycetota</taxon>
        <taxon>Actinomycetes</taxon>
        <taxon>Micrococcales</taxon>
        <taxon>Micrococcaceae</taxon>
        <taxon>Glutamicibacter</taxon>
    </lineage>
</organism>
<proteinExistence type="predicted"/>
<sequence>MSTQTLNPLPPQDPAPRGSAKTLNIILAVIGVLALLTMAIGAARDAAASLSSSHVVQTADARGLASLDVEASSGTFTLEFSDTTEAVLDVQTSSASGWTLRRSGDELVVRPPAGWNNFCFFSCTKWDNQVTLALPRELNNGQLDAKFDLGAGEFRADGNFKDLGLDVGAGDLTVNGAASTLDATLGAGRADLTLDAVESAKLDVSAGRMDAKLTGSAPGTVTAQVSAGMLNLTLPDTSYNVASDVSAGSVENKLDTSSSSPNKVTVDVSAGSAVLLPGAEANSK</sequence>